<name>A0A1H9QSM8_9BACI</name>
<keyword evidence="1" id="KW-1133">Transmembrane helix</keyword>
<dbReference type="RefSeq" id="WP_093071973.1">
    <property type="nucleotide sequence ID" value="NZ_FOGV01000003.1"/>
</dbReference>
<dbReference type="STRING" id="1464123.SAMN05444126_103105"/>
<dbReference type="AlphaFoldDB" id="A0A1H9QSM8"/>
<proteinExistence type="predicted"/>
<comment type="caution">
    <text evidence="2">The sequence shown here is derived from an EMBL/GenBank/DDBJ whole genome shotgun (WGS) entry which is preliminary data.</text>
</comment>
<gene>
    <name evidence="2" type="ORF">SAMN05444126_103105</name>
</gene>
<feature type="transmembrane region" description="Helical" evidence="1">
    <location>
        <begin position="12"/>
        <end position="34"/>
    </location>
</feature>
<keyword evidence="1" id="KW-0472">Membrane</keyword>
<dbReference type="InterPro" id="IPR032820">
    <property type="entry name" value="ATPase_put"/>
</dbReference>
<evidence type="ECO:0000313" key="3">
    <source>
        <dbReference type="Proteomes" id="UP000199318"/>
    </source>
</evidence>
<accession>A0A1H9QSM8</accession>
<sequence length="79" mass="8679">MSEPSKYRSLMKAFALMSTISAYFIGSVVIGVIVGNWLENRYETGGLFLVGGMLLGLLTAVFGIYRAIRQYMEDGDDSS</sequence>
<keyword evidence="3" id="KW-1185">Reference proteome</keyword>
<dbReference type="Proteomes" id="UP000199318">
    <property type="component" value="Unassembled WGS sequence"/>
</dbReference>
<dbReference type="Pfam" id="PF09527">
    <property type="entry name" value="ATPase_gene1"/>
    <property type="match status" value="1"/>
</dbReference>
<reference evidence="3" key="1">
    <citation type="submission" date="2016-10" db="EMBL/GenBank/DDBJ databases">
        <authorList>
            <person name="de Groot N.N."/>
        </authorList>
    </citation>
    <scope>NUCLEOTIDE SEQUENCE [LARGE SCALE GENOMIC DNA]</scope>
    <source>
        <strain evidence="3">10nlg</strain>
    </source>
</reference>
<keyword evidence="1" id="KW-0812">Transmembrane</keyword>
<evidence type="ECO:0000256" key="1">
    <source>
        <dbReference type="SAM" id="Phobius"/>
    </source>
</evidence>
<feature type="transmembrane region" description="Helical" evidence="1">
    <location>
        <begin position="46"/>
        <end position="65"/>
    </location>
</feature>
<evidence type="ECO:0000313" key="2">
    <source>
        <dbReference type="EMBL" id="SER62713.1"/>
    </source>
</evidence>
<organism evidence="2 3">
    <name type="scientific">Salisediminibacterium halotolerans</name>
    <dbReference type="NCBI Taxonomy" id="517425"/>
    <lineage>
        <taxon>Bacteria</taxon>
        <taxon>Bacillati</taxon>
        <taxon>Bacillota</taxon>
        <taxon>Bacilli</taxon>
        <taxon>Bacillales</taxon>
        <taxon>Bacillaceae</taxon>
        <taxon>Salisediminibacterium</taxon>
    </lineage>
</organism>
<protein>
    <submittedName>
        <fullName evidence="2">F0F1-ATPase subunit Ca2+/Mg2+ transporter</fullName>
    </submittedName>
</protein>
<dbReference type="EMBL" id="FOGV01000003">
    <property type="protein sequence ID" value="SER62713.1"/>
    <property type="molecule type" value="Genomic_DNA"/>
</dbReference>